<proteinExistence type="predicted"/>
<evidence type="ECO:0000256" key="5">
    <source>
        <dbReference type="ARBA" id="ARBA00022989"/>
    </source>
</evidence>
<comment type="caution">
    <text evidence="9">The sequence shown here is derived from an EMBL/GenBank/DDBJ whole genome shotgun (WGS) entry which is preliminary data.</text>
</comment>
<dbReference type="InterPro" id="IPR020846">
    <property type="entry name" value="MFS_dom"/>
</dbReference>
<accession>A0A420WZJ6</accession>
<sequence length="421" mass="44588">MSDRRLFRSLRLYNFRIWAIGSLISNIGTWMQRVAQDWLVLTILTEHNASAVGITMALQFGPQLLLLPLTGHAADRFDRRRLIMLTQALQGLLALGLGLVTLTGVVTLWQVYAFALGLGCVSAFDAPARQTFVNDLVGERYLSNAVALNSTSFNSARMVGPAVAGLLIAAIGTGWVFLLNALSFAAVLGSLYLLRVHELHAMPETRRRPGGLLEGFRYVHQRPDLMAILIMLFLIGTFGFNFPIFISTMSVSVFHGAADQYGLLTSALAIGSISGALLAARREQPSMRLLGVATLLFGLCCAAAALMPNVWTFAAALVATGLSALTFMTGSNALMQLTTTPAMRGRVMALRIAVTMGGTPLGAPVVGAIADHAGPRWAMLAGASAGLLAAGVAAGQLRRARHATLSDSSHAAAGAAPDHRP</sequence>
<evidence type="ECO:0000259" key="8">
    <source>
        <dbReference type="PROSITE" id="PS50850"/>
    </source>
</evidence>
<dbReference type="OrthoDB" id="9775268at2"/>
<keyword evidence="10" id="KW-1185">Reference proteome</keyword>
<evidence type="ECO:0000256" key="1">
    <source>
        <dbReference type="ARBA" id="ARBA00004651"/>
    </source>
</evidence>
<dbReference type="RefSeq" id="WP_121171316.1">
    <property type="nucleotide sequence ID" value="NZ_RBIN01000002.1"/>
</dbReference>
<name>A0A420WZJ6_9GAMM</name>
<keyword evidence="3" id="KW-1003">Cell membrane</keyword>
<feature type="domain" description="Major facilitator superfamily (MFS) profile" evidence="8">
    <location>
        <begin position="178"/>
        <end position="421"/>
    </location>
</feature>
<organism evidence="9 10">
    <name type="scientific">Kushneria sinocarnis</name>
    <dbReference type="NCBI Taxonomy" id="595502"/>
    <lineage>
        <taxon>Bacteria</taxon>
        <taxon>Pseudomonadati</taxon>
        <taxon>Pseudomonadota</taxon>
        <taxon>Gammaproteobacteria</taxon>
        <taxon>Oceanospirillales</taxon>
        <taxon>Halomonadaceae</taxon>
        <taxon>Kushneria</taxon>
    </lineage>
</organism>
<keyword evidence="2" id="KW-0813">Transport</keyword>
<feature type="transmembrane region" description="Helical" evidence="7">
    <location>
        <begin position="261"/>
        <end position="280"/>
    </location>
</feature>
<dbReference type="PANTHER" id="PTHR23513">
    <property type="entry name" value="INTEGRAL MEMBRANE EFFLUX PROTEIN-RELATED"/>
    <property type="match status" value="1"/>
</dbReference>
<dbReference type="PROSITE" id="PS50850">
    <property type="entry name" value="MFS"/>
    <property type="match status" value="1"/>
</dbReference>
<evidence type="ECO:0000313" key="9">
    <source>
        <dbReference type="EMBL" id="RKR06700.1"/>
    </source>
</evidence>
<dbReference type="InterPro" id="IPR010290">
    <property type="entry name" value="TM_effector"/>
</dbReference>
<feature type="transmembrane region" description="Helical" evidence="7">
    <location>
        <begin position="12"/>
        <end position="31"/>
    </location>
</feature>
<feature type="transmembrane region" description="Helical" evidence="7">
    <location>
        <begin position="287"/>
        <end position="307"/>
    </location>
</feature>
<dbReference type="Pfam" id="PF05977">
    <property type="entry name" value="MFS_3"/>
    <property type="match status" value="1"/>
</dbReference>
<dbReference type="SUPFAM" id="SSF103473">
    <property type="entry name" value="MFS general substrate transporter"/>
    <property type="match status" value="1"/>
</dbReference>
<comment type="subcellular location">
    <subcellularLocation>
        <location evidence="1">Cell membrane</location>
        <topology evidence="1">Multi-pass membrane protein</topology>
    </subcellularLocation>
</comment>
<evidence type="ECO:0000256" key="3">
    <source>
        <dbReference type="ARBA" id="ARBA00022475"/>
    </source>
</evidence>
<feature type="transmembrane region" description="Helical" evidence="7">
    <location>
        <begin position="376"/>
        <end position="395"/>
    </location>
</feature>
<feature type="transmembrane region" description="Helical" evidence="7">
    <location>
        <begin position="225"/>
        <end position="246"/>
    </location>
</feature>
<dbReference type="InterPro" id="IPR036259">
    <property type="entry name" value="MFS_trans_sf"/>
</dbReference>
<evidence type="ECO:0000313" key="10">
    <source>
        <dbReference type="Proteomes" id="UP000281975"/>
    </source>
</evidence>
<dbReference type="GO" id="GO:0022857">
    <property type="term" value="F:transmembrane transporter activity"/>
    <property type="evidence" value="ECO:0007669"/>
    <property type="project" value="InterPro"/>
</dbReference>
<dbReference type="GO" id="GO:0005886">
    <property type="term" value="C:plasma membrane"/>
    <property type="evidence" value="ECO:0007669"/>
    <property type="project" value="UniProtKB-SubCell"/>
</dbReference>
<protein>
    <submittedName>
        <fullName evidence="9">Putative MFS family arabinose efflux permease</fullName>
    </submittedName>
</protein>
<dbReference type="Gene3D" id="1.20.1250.20">
    <property type="entry name" value="MFS general substrate transporter like domains"/>
    <property type="match status" value="1"/>
</dbReference>
<feature type="transmembrane region" description="Helical" evidence="7">
    <location>
        <begin position="51"/>
        <end position="71"/>
    </location>
</feature>
<evidence type="ECO:0000256" key="2">
    <source>
        <dbReference type="ARBA" id="ARBA00022448"/>
    </source>
</evidence>
<gene>
    <name evidence="9" type="ORF">C7446_0693</name>
</gene>
<dbReference type="EMBL" id="RBIN01000002">
    <property type="protein sequence ID" value="RKR06700.1"/>
    <property type="molecule type" value="Genomic_DNA"/>
</dbReference>
<dbReference type="AlphaFoldDB" id="A0A420WZJ6"/>
<evidence type="ECO:0000256" key="7">
    <source>
        <dbReference type="SAM" id="Phobius"/>
    </source>
</evidence>
<dbReference type="Proteomes" id="UP000281975">
    <property type="component" value="Unassembled WGS sequence"/>
</dbReference>
<feature type="transmembrane region" description="Helical" evidence="7">
    <location>
        <begin position="313"/>
        <end position="335"/>
    </location>
</feature>
<dbReference type="CDD" id="cd06173">
    <property type="entry name" value="MFS_MefA_like"/>
    <property type="match status" value="1"/>
</dbReference>
<feature type="transmembrane region" description="Helical" evidence="7">
    <location>
        <begin position="347"/>
        <end position="370"/>
    </location>
</feature>
<keyword evidence="6 7" id="KW-0472">Membrane</keyword>
<feature type="transmembrane region" description="Helical" evidence="7">
    <location>
        <begin position="162"/>
        <end position="194"/>
    </location>
</feature>
<keyword evidence="4 7" id="KW-0812">Transmembrane</keyword>
<evidence type="ECO:0000256" key="4">
    <source>
        <dbReference type="ARBA" id="ARBA00022692"/>
    </source>
</evidence>
<dbReference type="PANTHER" id="PTHR23513:SF11">
    <property type="entry name" value="STAPHYLOFERRIN A TRANSPORTER"/>
    <property type="match status" value="1"/>
</dbReference>
<evidence type="ECO:0000256" key="6">
    <source>
        <dbReference type="ARBA" id="ARBA00023136"/>
    </source>
</evidence>
<reference evidence="9 10" key="1">
    <citation type="submission" date="2018-10" db="EMBL/GenBank/DDBJ databases">
        <title>Genomic Encyclopedia of Type Strains, Phase IV (KMG-IV): sequencing the most valuable type-strain genomes for metagenomic binning, comparative biology and taxonomic classification.</title>
        <authorList>
            <person name="Goeker M."/>
        </authorList>
    </citation>
    <scope>NUCLEOTIDE SEQUENCE [LARGE SCALE GENOMIC DNA]</scope>
    <source>
        <strain evidence="9 10">DSM 23229</strain>
    </source>
</reference>
<keyword evidence="5 7" id="KW-1133">Transmembrane helix</keyword>
<feature type="transmembrane region" description="Helical" evidence="7">
    <location>
        <begin position="92"/>
        <end position="112"/>
    </location>
</feature>